<proteinExistence type="predicted"/>
<comment type="caution">
    <text evidence="2">The sequence shown here is derived from an EMBL/GenBank/DDBJ whole genome shotgun (WGS) entry which is preliminary data.</text>
</comment>
<evidence type="ECO:0000313" key="2">
    <source>
        <dbReference type="EMBL" id="GBP84741.1"/>
    </source>
</evidence>
<accession>A0A4C1Z7E2</accession>
<sequence>MCLTCAVSGTTVAAYNAPPTRCGPALGSQSLVCSVDVKAISAPDCASLKPVQYCRKRGKLFRAKKNIATERGERQRNAPTTSAEGEGGRARAGGGAARPPPFRRNRKSSRELARCTPAALPTRL</sequence>
<evidence type="ECO:0000256" key="1">
    <source>
        <dbReference type="SAM" id="MobiDB-lite"/>
    </source>
</evidence>
<reference evidence="2 3" key="1">
    <citation type="journal article" date="2019" name="Commun. Biol.">
        <title>The bagworm genome reveals a unique fibroin gene that provides high tensile strength.</title>
        <authorList>
            <person name="Kono N."/>
            <person name="Nakamura H."/>
            <person name="Ohtoshi R."/>
            <person name="Tomita M."/>
            <person name="Numata K."/>
            <person name="Arakawa K."/>
        </authorList>
    </citation>
    <scope>NUCLEOTIDE SEQUENCE [LARGE SCALE GENOMIC DNA]</scope>
</reference>
<keyword evidence="3" id="KW-1185">Reference proteome</keyword>
<gene>
    <name evidence="2" type="ORF">EVAR_64636_1</name>
</gene>
<name>A0A4C1Z7E2_EUMVA</name>
<dbReference type="Proteomes" id="UP000299102">
    <property type="component" value="Unassembled WGS sequence"/>
</dbReference>
<dbReference type="EMBL" id="BGZK01001695">
    <property type="protein sequence ID" value="GBP84741.1"/>
    <property type="molecule type" value="Genomic_DNA"/>
</dbReference>
<feature type="region of interest" description="Disordered" evidence="1">
    <location>
        <begin position="65"/>
        <end position="124"/>
    </location>
</feature>
<protein>
    <submittedName>
        <fullName evidence="2">Uncharacterized protein</fullName>
    </submittedName>
</protein>
<feature type="compositionally biased region" description="Basic and acidic residues" evidence="1">
    <location>
        <begin position="67"/>
        <end position="76"/>
    </location>
</feature>
<evidence type="ECO:0000313" key="3">
    <source>
        <dbReference type="Proteomes" id="UP000299102"/>
    </source>
</evidence>
<organism evidence="2 3">
    <name type="scientific">Eumeta variegata</name>
    <name type="common">Bagworm moth</name>
    <name type="synonym">Eumeta japonica</name>
    <dbReference type="NCBI Taxonomy" id="151549"/>
    <lineage>
        <taxon>Eukaryota</taxon>
        <taxon>Metazoa</taxon>
        <taxon>Ecdysozoa</taxon>
        <taxon>Arthropoda</taxon>
        <taxon>Hexapoda</taxon>
        <taxon>Insecta</taxon>
        <taxon>Pterygota</taxon>
        <taxon>Neoptera</taxon>
        <taxon>Endopterygota</taxon>
        <taxon>Lepidoptera</taxon>
        <taxon>Glossata</taxon>
        <taxon>Ditrysia</taxon>
        <taxon>Tineoidea</taxon>
        <taxon>Psychidae</taxon>
        <taxon>Oiketicinae</taxon>
        <taxon>Eumeta</taxon>
    </lineage>
</organism>
<dbReference type="AlphaFoldDB" id="A0A4C1Z7E2"/>